<organism evidence="2">
    <name type="scientific">marine metagenome</name>
    <dbReference type="NCBI Taxonomy" id="408172"/>
    <lineage>
        <taxon>unclassified sequences</taxon>
        <taxon>metagenomes</taxon>
        <taxon>ecological metagenomes</taxon>
    </lineage>
</organism>
<dbReference type="AlphaFoldDB" id="A0A382CBP0"/>
<gene>
    <name evidence="2" type="ORF">METZ01_LOCUS176389</name>
</gene>
<proteinExistence type="predicted"/>
<name>A0A382CBP0_9ZZZZ</name>
<dbReference type="EMBL" id="UINC01033762">
    <property type="protein sequence ID" value="SVB23535.1"/>
    <property type="molecule type" value="Genomic_DNA"/>
</dbReference>
<sequence length="26" mass="3170">VKDAYLTGQCEDNQEKRNDYYPEYEV</sequence>
<reference evidence="2" key="1">
    <citation type="submission" date="2018-05" db="EMBL/GenBank/DDBJ databases">
        <authorList>
            <person name="Lanie J.A."/>
            <person name="Ng W.-L."/>
            <person name="Kazmierczak K.M."/>
            <person name="Andrzejewski T.M."/>
            <person name="Davidsen T.M."/>
            <person name="Wayne K.J."/>
            <person name="Tettelin H."/>
            <person name="Glass J.I."/>
            <person name="Rusch D."/>
            <person name="Podicherti R."/>
            <person name="Tsui H.-C.T."/>
            <person name="Winkler M.E."/>
        </authorList>
    </citation>
    <scope>NUCLEOTIDE SEQUENCE</scope>
</reference>
<feature type="region of interest" description="Disordered" evidence="1">
    <location>
        <begin position="1"/>
        <end position="26"/>
    </location>
</feature>
<evidence type="ECO:0000313" key="2">
    <source>
        <dbReference type="EMBL" id="SVB23535.1"/>
    </source>
</evidence>
<evidence type="ECO:0000256" key="1">
    <source>
        <dbReference type="SAM" id="MobiDB-lite"/>
    </source>
</evidence>
<feature type="non-terminal residue" evidence="2">
    <location>
        <position position="1"/>
    </location>
</feature>
<accession>A0A382CBP0</accession>
<protein>
    <submittedName>
        <fullName evidence="2">Uncharacterized protein</fullName>
    </submittedName>
</protein>